<dbReference type="RefSeq" id="WP_165902076.1">
    <property type="nucleotide sequence ID" value="NZ_SMAN01000005.1"/>
</dbReference>
<dbReference type="InterPro" id="IPR018604">
    <property type="entry name" value="YycI-like"/>
</dbReference>
<organism evidence="3 4">
    <name type="scientific">Melghiribacillus thermohalophilus</name>
    <dbReference type="NCBI Taxonomy" id="1324956"/>
    <lineage>
        <taxon>Bacteria</taxon>
        <taxon>Bacillati</taxon>
        <taxon>Bacillota</taxon>
        <taxon>Bacilli</taxon>
        <taxon>Bacillales</taxon>
        <taxon>Bacillaceae</taxon>
        <taxon>Melghiribacillus</taxon>
    </lineage>
</organism>
<keyword evidence="4" id="KW-1185">Reference proteome</keyword>
<comment type="caution">
    <text evidence="3">The sequence shown here is derived from an EMBL/GenBank/DDBJ whole genome shotgun (WGS) entry which is preliminary data.</text>
</comment>
<gene>
    <name evidence="3" type="ORF">EDD68_10546</name>
</gene>
<evidence type="ECO:0000259" key="2">
    <source>
        <dbReference type="Pfam" id="PF09648"/>
    </source>
</evidence>
<keyword evidence="1" id="KW-1133">Transmembrane helix</keyword>
<proteinExistence type="predicted"/>
<keyword evidence="1" id="KW-0812">Transmembrane</keyword>
<dbReference type="EMBL" id="SMAN01000005">
    <property type="protein sequence ID" value="TCT24594.1"/>
    <property type="molecule type" value="Genomic_DNA"/>
</dbReference>
<feature type="domain" description="Regulatory protein YycH-like" evidence="2">
    <location>
        <begin position="40"/>
        <end position="249"/>
    </location>
</feature>
<dbReference type="Proteomes" id="UP000294650">
    <property type="component" value="Unassembled WGS sequence"/>
</dbReference>
<reference evidence="3 4" key="1">
    <citation type="submission" date="2019-03" db="EMBL/GenBank/DDBJ databases">
        <title>Genomic Encyclopedia of Type Strains, Phase IV (KMG-IV): sequencing the most valuable type-strain genomes for metagenomic binning, comparative biology and taxonomic classification.</title>
        <authorList>
            <person name="Goeker M."/>
        </authorList>
    </citation>
    <scope>NUCLEOTIDE SEQUENCE [LARGE SCALE GENOMIC DNA]</scope>
    <source>
        <strain evidence="3 4">DSM 25894</strain>
    </source>
</reference>
<dbReference type="Gene3D" id="2.40.128.690">
    <property type="entry name" value="YycH protein, domain 3-like"/>
    <property type="match status" value="1"/>
</dbReference>
<accession>A0A4R3N715</accession>
<name>A0A4R3N715_9BACI</name>
<protein>
    <submittedName>
        <fullName evidence="3">Regulatory protein YycI of two-component signal transduction system YycFG</fullName>
    </submittedName>
</protein>
<evidence type="ECO:0000313" key="4">
    <source>
        <dbReference type="Proteomes" id="UP000294650"/>
    </source>
</evidence>
<evidence type="ECO:0000256" key="1">
    <source>
        <dbReference type="SAM" id="Phobius"/>
    </source>
</evidence>
<dbReference type="GO" id="GO:0016020">
    <property type="term" value="C:membrane"/>
    <property type="evidence" value="ECO:0007669"/>
    <property type="project" value="InterPro"/>
</dbReference>
<dbReference type="AlphaFoldDB" id="A0A4R3N715"/>
<keyword evidence="1" id="KW-0472">Membrane</keyword>
<dbReference type="Pfam" id="PF09648">
    <property type="entry name" value="YycI"/>
    <property type="match status" value="1"/>
</dbReference>
<evidence type="ECO:0000313" key="3">
    <source>
        <dbReference type="EMBL" id="TCT24594.1"/>
    </source>
</evidence>
<sequence>MQWGQIKTVFIISFLVLDIFLLQQFLDKRNTDMAFISEPTLEESLQAEEIDYSQIPKESTEVSYITARRHQFTKEELESLGNQSIVIANGETIFSELDEPLPIKEGEGMKESLERMKANMAYGDQYVFWSWNKNEDRNVMILFQQYDDKPVYYNGGGLILLLLNEDNEVLYYVQTMLDDIQTENKEQEVQPLKAIESLYHNNMLNSGDQITKMELGYFTLIPLDNGIQVFSPTWKVNINDQKSFYVNAIEGQIIETDETTFIDEMLEKYLIKIDSTSWSEEE</sequence>
<feature type="transmembrane region" description="Helical" evidence="1">
    <location>
        <begin position="6"/>
        <end position="26"/>
    </location>
</feature>